<protein>
    <recommendedName>
        <fullName evidence="1">STAS domain-containing protein</fullName>
    </recommendedName>
</protein>
<feature type="domain" description="STAS" evidence="1">
    <location>
        <begin position="27"/>
        <end position="104"/>
    </location>
</feature>
<dbReference type="Proteomes" id="UP001501509">
    <property type="component" value="Unassembled WGS sequence"/>
</dbReference>
<proteinExistence type="predicted"/>
<dbReference type="Pfam" id="PF13466">
    <property type="entry name" value="STAS_2"/>
    <property type="match status" value="1"/>
</dbReference>
<organism evidence="2 3">
    <name type="scientific">Actinomadura fulvescens</name>
    <dbReference type="NCBI Taxonomy" id="46160"/>
    <lineage>
        <taxon>Bacteria</taxon>
        <taxon>Bacillati</taxon>
        <taxon>Actinomycetota</taxon>
        <taxon>Actinomycetes</taxon>
        <taxon>Streptosporangiales</taxon>
        <taxon>Thermomonosporaceae</taxon>
        <taxon>Actinomadura</taxon>
    </lineage>
</organism>
<evidence type="ECO:0000259" key="1">
    <source>
        <dbReference type="PROSITE" id="PS50801"/>
    </source>
</evidence>
<keyword evidence="3" id="KW-1185">Reference proteome</keyword>
<dbReference type="PROSITE" id="PS50801">
    <property type="entry name" value="STAS"/>
    <property type="match status" value="1"/>
</dbReference>
<evidence type="ECO:0000313" key="3">
    <source>
        <dbReference type="Proteomes" id="UP001501509"/>
    </source>
</evidence>
<accession>A0ABP6CSQ6</accession>
<dbReference type="InterPro" id="IPR058548">
    <property type="entry name" value="MlaB-like_STAS"/>
</dbReference>
<dbReference type="RefSeq" id="WP_344546970.1">
    <property type="nucleotide sequence ID" value="NZ_BAAATD010000012.1"/>
</dbReference>
<reference evidence="3" key="1">
    <citation type="journal article" date="2019" name="Int. J. Syst. Evol. Microbiol.">
        <title>The Global Catalogue of Microorganisms (GCM) 10K type strain sequencing project: providing services to taxonomists for standard genome sequencing and annotation.</title>
        <authorList>
            <consortium name="The Broad Institute Genomics Platform"/>
            <consortium name="The Broad Institute Genome Sequencing Center for Infectious Disease"/>
            <person name="Wu L."/>
            <person name="Ma J."/>
        </authorList>
    </citation>
    <scope>NUCLEOTIDE SEQUENCE [LARGE SCALE GENOMIC DNA]</scope>
    <source>
        <strain evidence="3">JCM 6833</strain>
    </source>
</reference>
<dbReference type="SUPFAM" id="SSF52091">
    <property type="entry name" value="SpoIIaa-like"/>
    <property type="match status" value="1"/>
</dbReference>
<dbReference type="InterPro" id="IPR036513">
    <property type="entry name" value="STAS_dom_sf"/>
</dbReference>
<gene>
    <name evidence="2" type="ORF">GCM10010411_72020</name>
</gene>
<dbReference type="Gene3D" id="3.30.750.24">
    <property type="entry name" value="STAS domain"/>
    <property type="match status" value="1"/>
</dbReference>
<dbReference type="EMBL" id="BAAATD010000012">
    <property type="protein sequence ID" value="GAA2625039.1"/>
    <property type="molecule type" value="Genomic_DNA"/>
</dbReference>
<dbReference type="CDD" id="cd07043">
    <property type="entry name" value="STAS_anti-anti-sigma_factors"/>
    <property type="match status" value="1"/>
</dbReference>
<comment type="caution">
    <text evidence="2">The sequence shown here is derived from an EMBL/GenBank/DDBJ whole genome shotgun (WGS) entry which is preliminary data.</text>
</comment>
<dbReference type="InterPro" id="IPR002645">
    <property type="entry name" value="STAS_dom"/>
</dbReference>
<name>A0ABP6CSQ6_9ACTN</name>
<sequence length="129" mass="13272">MEPRDEGVSTSGPLLTIVPGLHGPCAILRLAGAVTSSTALLLHEHLTQALAWVRPPLLVVELARVTALDGHGLALLSAADRQAVNDHGRMIVAEVPDAVSREFRASAHEFGCAPSTAEAIAALTSGGLA</sequence>
<evidence type="ECO:0000313" key="2">
    <source>
        <dbReference type="EMBL" id="GAA2625039.1"/>
    </source>
</evidence>